<evidence type="ECO:0000313" key="2">
    <source>
        <dbReference type="EMBL" id="KAK3760996.1"/>
    </source>
</evidence>
<dbReference type="EMBL" id="JAWDGP010004927">
    <property type="protein sequence ID" value="KAK3760996.1"/>
    <property type="molecule type" value="Genomic_DNA"/>
</dbReference>
<sequence>MRIQKLPLVAGEHAVDTVTVDCGYQCQKTLGYQMTSTMDISTLLWMRDITIVSCGRPGHLNDMTGGALKCCWSPVKSLPSACTHRNVVSSVFNVITVTTVKCPEQTGHVKTAQVDFALCPLTSANTDIDIALLDPVPRGQRLMTGSTPISVRVSGPWMRLSAPTQHRLGGSGRQTRASCQS</sequence>
<name>A0AAE1D8A2_9GAST</name>
<proteinExistence type="predicted"/>
<evidence type="ECO:0000256" key="1">
    <source>
        <dbReference type="SAM" id="MobiDB-lite"/>
    </source>
</evidence>
<gene>
    <name evidence="2" type="ORF">RRG08_022403</name>
</gene>
<comment type="caution">
    <text evidence="2">The sequence shown here is derived from an EMBL/GenBank/DDBJ whole genome shotgun (WGS) entry which is preliminary data.</text>
</comment>
<reference evidence="2" key="1">
    <citation type="journal article" date="2023" name="G3 (Bethesda)">
        <title>A reference genome for the long-term kleptoplast-retaining sea slug Elysia crispata morphotype clarki.</title>
        <authorList>
            <person name="Eastman K.E."/>
            <person name="Pendleton A.L."/>
            <person name="Shaikh M.A."/>
            <person name="Suttiyut T."/>
            <person name="Ogas R."/>
            <person name="Tomko P."/>
            <person name="Gavelis G."/>
            <person name="Widhalm J.R."/>
            <person name="Wisecaver J.H."/>
        </authorList>
    </citation>
    <scope>NUCLEOTIDE SEQUENCE</scope>
    <source>
        <strain evidence="2">ECLA1</strain>
    </source>
</reference>
<accession>A0AAE1D8A2</accession>
<keyword evidence="3" id="KW-1185">Reference proteome</keyword>
<dbReference type="Proteomes" id="UP001283361">
    <property type="component" value="Unassembled WGS sequence"/>
</dbReference>
<dbReference type="AlphaFoldDB" id="A0AAE1D8A2"/>
<evidence type="ECO:0000313" key="3">
    <source>
        <dbReference type="Proteomes" id="UP001283361"/>
    </source>
</evidence>
<feature type="region of interest" description="Disordered" evidence="1">
    <location>
        <begin position="162"/>
        <end position="181"/>
    </location>
</feature>
<organism evidence="2 3">
    <name type="scientific">Elysia crispata</name>
    <name type="common">lettuce slug</name>
    <dbReference type="NCBI Taxonomy" id="231223"/>
    <lineage>
        <taxon>Eukaryota</taxon>
        <taxon>Metazoa</taxon>
        <taxon>Spiralia</taxon>
        <taxon>Lophotrochozoa</taxon>
        <taxon>Mollusca</taxon>
        <taxon>Gastropoda</taxon>
        <taxon>Heterobranchia</taxon>
        <taxon>Euthyneura</taxon>
        <taxon>Panpulmonata</taxon>
        <taxon>Sacoglossa</taxon>
        <taxon>Placobranchoidea</taxon>
        <taxon>Plakobranchidae</taxon>
        <taxon>Elysia</taxon>
    </lineage>
</organism>
<protein>
    <submittedName>
        <fullName evidence="2">Uncharacterized protein</fullName>
    </submittedName>
</protein>